<reference evidence="1" key="1">
    <citation type="submission" date="2023-01" db="EMBL/GenBank/DDBJ databases">
        <title>Human gut microbiome strain richness.</title>
        <authorList>
            <person name="Chen-Liaw A."/>
        </authorList>
    </citation>
    <scope>NUCLEOTIDE SEQUENCE</scope>
    <source>
        <strain evidence="2">1001287st1_F4_1001285I_161205</strain>
        <strain evidence="1">2225st1_A6_2225SCRN_200828</strain>
    </source>
</reference>
<dbReference type="EMBL" id="JAQLWV010000012">
    <property type="protein sequence ID" value="MDB7933387.1"/>
    <property type="molecule type" value="Genomic_DNA"/>
</dbReference>
<evidence type="ECO:0000313" key="2">
    <source>
        <dbReference type="EMBL" id="MDB7933387.1"/>
    </source>
</evidence>
<name>A0AAW6C868_FLAPL</name>
<proteinExistence type="predicted"/>
<dbReference type="EMBL" id="JAQLWO010000041">
    <property type="protein sequence ID" value="MDB7908717.1"/>
    <property type="molecule type" value="Genomic_DNA"/>
</dbReference>
<dbReference type="Proteomes" id="UP001211173">
    <property type="component" value="Unassembled WGS sequence"/>
</dbReference>
<accession>A0AAW6C868</accession>
<sequence length="180" mass="20935">MLELVVPKSEQYDDDSGCFITTKEQTLRLEHSLVSLSKWEAKWHKPYLSTKSKTVEEQIDYVRCMTLTQNVDPNVYTAITPQLLAVVKDYIEDSMTATTFSKEQRGRRGREIVTAEIIYYWMISHQIPFECQKWHLNRLMTLINVCSAKTGPQKKMSQKDIFAQNRALNAARRKRGNTRG</sequence>
<evidence type="ECO:0000313" key="1">
    <source>
        <dbReference type="EMBL" id="MDB7908717.1"/>
    </source>
</evidence>
<gene>
    <name evidence="1" type="ORF">PND83_22280</name>
    <name evidence="2" type="ORF">PNE06_09900</name>
</gene>
<dbReference type="Proteomes" id="UP001211006">
    <property type="component" value="Unassembled WGS sequence"/>
</dbReference>
<dbReference type="RefSeq" id="WP_024723660.1">
    <property type="nucleotide sequence ID" value="NZ_CAXUMB010000009.1"/>
</dbReference>
<evidence type="ECO:0000313" key="3">
    <source>
        <dbReference type="Proteomes" id="UP001211006"/>
    </source>
</evidence>
<comment type="caution">
    <text evidence="1">The sequence shown here is derived from an EMBL/GenBank/DDBJ whole genome shotgun (WGS) entry which is preliminary data.</text>
</comment>
<organism evidence="1 3">
    <name type="scientific">Flavonifractor plautii</name>
    <name type="common">Fusobacterium plautii</name>
    <dbReference type="NCBI Taxonomy" id="292800"/>
    <lineage>
        <taxon>Bacteria</taxon>
        <taxon>Bacillati</taxon>
        <taxon>Bacillota</taxon>
        <taxon>Clostridia</taxon>
        <taxon>Eubacteriales</taxon>
        <taxon>Oscillospiraceae</taxon>
        <taxon>Flavonifractor</taxon>
    </lineage>
</organism>
<protein>
    <submittedName>
        <fullName evidence="1">Uncharacterized protein</fullName>
    </submittedName>
</protein>
<dbReference type="AlphaFoldDB" id="A0AAW6C868"/>